<evidence type="ECO:0000256" key="1">
    <source>
        <dbReference type="SAM" id="MobiDB-lite"/>
    </source>
</evidence>
<dbReference type="AlphaFoldDB" id="A0A2G8RVH9"/>
<dbReference type="OrthoDB" id="2751552at2759"/>
<feature type="domain" description="Fungal-type protein kinase" evidence="2">
    <location>
        <begin position="203"/>
        <end position="425"/>
    </location>
</feature>
<organism evidence="3 4">
    <name type="scientific">Ganoderma sinense ZZ0214-1</name>
    <dbReference type="NCBI Taxonomy" id="1077348"/>
    <lineage>
        <taxon>Eukaryota</taxon>
        <taxon>Fungi</taxon>
        <taxon>Dikarya</taxon>
        <taxon>Basidiomycota</taxon>
        <taxon>Agaricomycotina</taxon>
        <taxon>Agaricomycetes</taxon>
        <taxon>Polyporales</taxon>
        <taxon>Polyporaceae</taxon>
        <taxon>Ganoderma</taxon>
    </lineage>
</organism>
<gene>
    <name evidence="3" type="ORF">GSI_12408</name>
</gene>
<feature type="compositionally biased region" description="Polar residues" evidence="1">
    <location>
        <begin position="661"/>
        <end position="673"/>
    </location>
</feature>
<feature type="region of interest" description="Disordered" evidence="1">
    <location>
        <begin position="649"/>
        <end position="725"/>
    </location>
</feature>
<comment type="caution">
    <text evidence="3">The sequence shown here is derived from an EMBL/GenBank/DDBJ whole genome shotgun (WGS) entry which is preliminary data.</text>
</comment>
<reference evidence="3 4" key="1">
    <citation type="journal article" date="2015" name="Sci. Rep.">
        <title>Chromosome-level genome map provides insights into diverse defense mechanisms in the medicinal fungus Ganoderma sinense.</title>
        <authorList>
            <person name="Zhu Y."/>
            <person name="Xu J."/>
            <person name="Sun C."/>
            <person name="Zhou S."/>
            <person name="Xu H."/>
            <person name="Nelson D.R."/>
            <person name="Qian J."/>
            <person name="Song J."/>
            <person name="Luo H."/>
            <person name="Xiang L."/>
            <person name="Li Y."/>
            <person name="Xu Z."/>
            <person name="Ji A."/>
            <person name="Wang L."/>
            <person name="Lu S."/>
            <person name="Hayward A."/>
            <person name="Sun W."/>
            <person name="Li X."/>
            <person name="Schwartz D.C."/>
            <person name="Wang Y."/>
            <person name="Chen S."/>
        </authorList>
    </citation>
    <scope>NUCLEOTIDE SEQUENCE [LARGE SCALE GENOMIC DNA]</scope>
    <source>
        <strain evidence="3 4">ZZ0214-1</strain>
    </source>
</reference>
<feature type="compositionally biased region" description="Acidic residues" evidence="1">
    <location>
        <begin position="691"/>
        <end position="703"/>
    </location>
</feature>
<feature type="region of interest" description="Disordered" evidence="1">
    <location>
        <begin position="1"/>
        <end position="66"/>
    </location>
</feature>
<dbReference type="EMBL" id="AYKW01000050">
    <property type="protein sequence ID" value="PIL25521.1"/>
    <property type="molecule type" value="Genomic_DNA"/>
</dbReference>
<feature type="compositionally biased region" description="Basic and acidic residues" evidence="1">
    <location>
        <begin position="541"/>
        <end position="568"/>
    </location>
</feature>
<evidence type="ECO:0000313" key="4">
    <source>
        <dbReference type="Proteomes" id="UP000230002"/>
    </source>
</evidence>
<dbReference type="Pfam" id="PF17667">
    <property type="entry name" value="Pkinase_fungal"/>
    <property type="match status" value="1"/>
</dbReference>
<dbReference type="InterPro" id="IPR011009">
    <property type="entry name" value="Kinase-like_dom_sf"/>
</dbReference>
<feature type="compositionally biased region" description="Polar residues" evidence="1">
    <location>
        <begin position="1"/>
        <end position="10"/>
    </location>
</feature>
<protein>
    <recommendedName>
        <fullName evidence="2">Fungal-type protein kinase domain-containing protein</fullName>
    </recommendedName>
</protein>
<sequence>MAVTNASHISASRVEAEGDELRHTEAATPPGTPPAIDHLPEPPTPDANHPTTGTGPLPSGAGPVLANGVQVPQVTERPSFVRHCPSSTNRDAYKQKTGRQLAPLLIDESGMGARFHLLDNEIFSAHISGAAPSDADRKKFKTPTLKKGMLERDIYLQLGAVVKSVLDAAKCTKLRFLDTAAWFPDEPFPEPPTPPSTAPTVRRFIVGRPHFSAEALVGRCTRGYMAFDVTDPKKWVPCFLKDSWRPFVPHRTRPEHLVYERFKRRKVTERIATMICGGDVGGFRAQRTEVQNDLPDTNKPVLRIHYRLVTKEIGLPLWEFDNFSELSAIFVDALRGHRKAWDLAGVLHRDISVGNIMILTHEDRTRSGFLIDWDLSRLQCELGKGPVEPDRTGTWQFRSALSLRYPRKPYRRSDDIESFIHAYIYLVLRYHTTDVDSLKLEIETVFEGASRVGGIKIGGTHKIKMLRRGDLGFEIVGNIYLQQLLNDILLHCKTTYENINYLEMARLYGPVQGAAQPGPPAQHASGPQNASRVRPKRLMRHASDDERPSASLDHVHSHPEKQRQREDAQPGAPKEPCAIGLFLADPTTLIKRLVQHSEDADGYWDKAPDQFTARQDEDVFRPPEKHGLRSIGALSVTGSFPSEEAVEEAPAALPSRAEVSPANSAASFDQGTHSYDLPPATPRTKRTRAYEEDEDIVDDEGESSDWPRRSKRLKSRKGKGASRAR</sequence>
<feature type="compositionally biased region" description="Basic residues" evidence="1">
    <location>
        <begin position="709"/>
        <end position="725"/>
    </location>
</feature>
<feature type="compositionally biased region" description="Basic and acidic residues" evidence="1">
    <location>
        <begin position="14"/>
        <end position="25"/>
    </location>
</feature>
<name>A0A2G8RVH9_9APHY</name>
<dbReference type="STRING" id="1077348.A0A2G8RVH9"/>
<accession>A0A2G8RVH9</accession>
<dbReference type="Gene3D" id="1.10.510.10">
    <property type="entry name" value="Transferase(Phosphotransferase) domain 1"/>
    <property type="match status" value="1"/>
</dbReference>
<evidence type="ECO:0000259" key="2">
    <source>
        <dbReference type="Pfam" id="PF17667"/>
    </source>
</evidence>
<dbReference type="InterPro" id="IPR040976">
    <property type="entry name" value="Pkinase_fungal"/>
</dbReference>
<feature type="compositionally biased region" description="Low complexity" evidence="1">
    <location>
        <begin position="513"/>
        <end position="528"/>
    </location>
</feature>
<keyword evidence="4" id="KW-1185">Reference proteome</keyword>
<evidence type="ECO:0000313" key="3">
    <source>
        <dbReference type="EMBL" id="PIL25521.1"/>
    </source>
</evidence>
<dbReference type="PANTHER" id="PTHR38248:SF2">
    <property type="entry name" value="FUNK1 11"/>
    <property type="match status" value="1"/>
</dbReference>
<dbReference type="SUPFAM" id="SSF56112">
    <property type="entry name" value="Protein kinase-like (PK-like)"/>
    <property type="match status" value="1"/>
</dbReference>
<feature type="region of interest" description="Disordered" evidence="1">
    <location>
        <begin position="513"/>
        <end position="578"/>
    </location>
</feature>
<dbReference type="Proteomes" id="UP000230002">
    <property type="component" value="Unassembled WGS sequence"/>
</dbReference>
<proteinExistence type="predicted"/>
<dbReference type="PANTHER" id="PTHR38248">
    <property type="entry name" value="FUNK1 6"/>
    <property type="match status" value="1"/>
</dbReference>